<dbReference type="GO" id="GO:0005886">
    <property type="term" value="C:plasma membrane"/>
    <property type="evidence" value="ECO:0007669"/>
    <property type="project" value="UniProtKB-SubCell"/>
</dbReference>
<dbReference type="Pfam" id="PF02386">
    <property type="entry name" value="TrkH"/>
    <property type="match status" value="1"/>
</dbReference>
<keyword evidence="4" id="KW-1003">Cell membrane</keyword>
<evidence type="ECO:0000256" key="6">
    <source>
        <dbReference type="ARBA" id="ARBA00022989"/>
    </source>
</evidence>
<comment type="subcellular location">
    <subcellularLocation>
        <location evidence="1">Cell membrane</location>
        <topology evidence="1">Multi-pass membrane protein</topology>
    </subcellularLocation>
</comment>
<evidence type="ECO:0000256" key="5">
    <source>
        <dbReference type="ARBA" id="ARBA00022692"/>
    </source>
</evidence>
<feature type="transmembrane region" description="Helical" evidence="9">
    <location>
        <begin position="141"/>
        <end position="160"/>
    </location>
</feature>
<dbReference type="PANTHER" id="PTHR32024">
    <property type="entry name" value="TRK SYSTEM POTASSIUM UPTAKE PROTEIN TRKG-RELATED"/>
    <property type="match status" value="1"/>
</dbReference>
<dbReference type="InterPro" id="IPR003445">
    <property type="entry name" value="Cat_transpt"/>
</dbReference>
<gene>
    <name evidence="10" type="ORF">GX523_05935</name>
</gene>
<comment type="caution">
    <text evidence="10">The sequence shown here is derived from an EMBL/GenBank/DDBJ whole genome shotgun (WGS) entry which is preliminary data.</text>
</comment>
<keyword evidence="3" id="KW-0813">Transport</keyword>
<dbReference type="Proteomes" id="UP000553059">
    <property type="component" value="Unassembled WGS sequence"/>
</dbReference>
<dbReference type="GO" id="GO:0030001">
    <property type="term" value="P:metal ion transport"/>
    <property type="evidence" value="ECO:0007669"/>
    <property type="project" value="UniProtKB-ARBA"/>
</dbReference>
<evidence type="ECO:0000256" key="1">
    <source>
        <dbReference type="ARBA" id="ARBA00004651"/>
    </source>
</evidence>
<evidence type="ECO:0000256" key="9">
    <source>
        <dbReference type="SAM" id="Phobius"/>
    </source>
</evidence>
<protein>
    <submittedName>
        <fullName evidence="10">TrkH family potassium uptake protein</fullName>
    </submittedName>
</protein>
<keyword evidence="5 9" id="KW-0812">Transmembrane</keyword>
<feature type="transmembrane region" description="Helical" evidence="9">
    <location>
        <begin position="17"/>
        <end position="36"/>
    </location>
</feature>
<dbReference type="EMBL" id="DUTF01000136">
    <property type="protein sequence ID" value="HHY26281.1"/>
    <property type="molecule type" value="Genomic_DNA"/>
</dbReference>
<name>A0A7C6Z3I1_9FIRM</name>
<dbReference type="AlphaFoldDB" id="A0A7C6Z3I1"/>
<evidence type="ECO:0000313" key="11">
    <source>
        <dbReference type="Proteomes" id="UP000553059"/>
    </source>
</evidence>
<organism evidence="10 11">
    <name type="scientific">Desulfitobacterium dehalogenans</name>
    <dbReference type="NCBI Taxonomy" id="36854"/>
    <lineage>
        <taxon>Bacteria</taxon>
        <taxon>Bacillati</taxon>
        <taxon>Bacillota</taxon>
        <taxon>Clostridia</taxon>
        <taxon>Eubacteriales</taxon>
        <taxon>Desulfitobacteriaceae</taxon>
        <taxon>Desulfitobacterium</taxon>
    </lineage>
</organism>
<comment type="similarity">
    <text evidence="2">Belongs to the TrkH potassium transport family.</text>
</comment>
<keyword evidence="7" id="KW-0406">Ion transport</keyword>
<sequence length="171" mass="18640">TGYASADFDQWPSMTKIILFLLMFIGGSAGSTSGGMKVSRIILLVKAAWAELKRGIHPRVVSSIKLDDKVIDAENLNKVGIFFFLYIVTFTVASIIIASTGLEPFDAMSAVAATLGNIGPGFGVVGPTTTYAGVSLLGKTVLTLCMLLGRLEFFTLLIIFRPEFWRRRKVW</sequence>
<evidence type="ECO:0000256" key="2">
    <source>
        <dbReference type="ARBA" id="ARBA00009137"/>
    </source>
</evidence>
<dbReference type="GO" id="GO:0008324">
    <property type="term" value="F:monoatomic cation transmembrane transporter activity"/>
    <property type="evidence" value="ECO:0007669"/>
    <property type="project" value="InterPro"/>
</dbReference>
<evidence type="ECO:0000256" key="8">
    <source>
        <dbReference type="ARBA" id="ARBA00023136"/>
    </source>
</evidence>
<proteinExistence type="inferred from homology"/>
<evidence type="ECO:0000256" key="4">
    <source>
        <dbReference type="ARBA" id="ARBA00022475"/>
    </source>
</evidence>
<feature type="transmembrane region" description="Helical" evidence="9">
    <location>
        <begin position="79"/>
        <end position="98"/>
    </location>
</feature>
<keyword evidence="6 9" id="KW-1133">Transmembrane helix</keyword>
<evidence type="ECO:0000256" key="3">
    <source>
        <dbReference type="ARBA" id="ARBA00022448"/>
    </source>
</evidence>
<accession>A0A7C6Z3I1</accession>
<evidence type="ECO:0000256" key="7">
    <source>
        <dbReference type="ARBA" id="ARBA00023065"/>
    </source>
</evidence>
<keyword evidence="8 9" id="KW-0472">Membrane</keyword>
<dbReference type="PANTHER" id="PTHR32024:SF2">
    <property type="entry name" value="TRK SYSTEM POTASSIUM UPTAKE PROTEIN TRKG-RELATED"/>
    <property type="match status" value="1"/>
</dbReference>
<evidence type="ECO:0000313" key="10">
    <source>
        <dbReference type="EMBL" id="HHY26281.1"/>
    </source>
</evidence>
<feature type="non-terminal residue" evidence="10">
    <location>
        <position position="1"/>
    </location>
</feature>
<reference evidence="10 11" key="1">
    <citation type="journal article" date="2020" name="Biotechnol. Biofuels">
        <title>New insights from the biogas microbiome by comprehensive genome-resolved metagenomics of nearly 1600 species originating from multiple anaerobic digesters.</title>
        <authorList>
            <person name="Campanaro S."/>
            <person name="Treu L."/>
            <person name="Rodriguez-R L.M."/>
            <person name="Kovalovszki A."/>
            <person name="Ziels R.M."/>
            <person name="Maus I."/>
            <person name="Zhu X."/>
            <person name="Kougias P.G."/>
            <person name="Basile A."/>
            <person name="Luo G."/>
            <person name="Schluter A."/>
            <person name="Konstantinidis K.T."/>
            <person name="Angelidaki I."/>
        </authorList>
    </citation>
    <scope>NUCLEOTIDE SEQUENCE [LARGE SCALE GENOMIC DNA]</scope>
    <source>
        <strain evidence="10">AS05jafATM_4</strain>
    </source>
</reference>